<dbReference type="GO" id="GO:0015074">
    <property type="term" value="P:DNA integration"/>
    <property type="evidence" value="ECO:0007669"/>
    <property type="project" value="UniProtKB-KW"/>
</dbReference>
<dbReference type="InterPro" id="IPR016423">
    <property type="entry name" value="Resolvase_Rsv"/>
</dbReference>
<evidence type="ECO:0000313" key="5">
    <source>
        <dbReference type="EMBL" id="MBC3214589.1"/>
    </source>
</evidence>
<dbReference type="KEGG" id="sfg:AV650_28255"/>
<dbReference type="InterPro" id="IPR013762">
    <property type="entry name" value="Integrase-like_cat_sf"/>
</dbReference>
<evidence type="ECO:0000313" key="6">
    <source>
        <dbReference type="Proteomes" id="UP000659084"/>
    </source>
</evidence>
<dbReference type="InterPro" id="IPR002104">
    <property type="entry name" value="Integrase_catalytic"/>
</dbReference>
<reference evidence="5" key="1">
    <citation type="submission" date="2020-08" db="EMBL/GenBank/DDBJ databases">
        <title>Food and environmental bacterial isolates.</title>
        <authorList>
            <person name="Richter L."/>
            <person name="Du Plessis E.M."/>
            <person name="Duvenage S."/>
            <person name="Allam M."/>
            <person name="Korsten L."/>
        </authorList>
    </citation>
    <scope>NUCLEOTIDE SEQUENCE</scope>
    <source>
        <strain evidence="5">UPMP2127</strain>
    </source>
</reference>
<accession>A0AAW3WVG7</accession>
<keyword evidence="1" id="KW-0229">DNA integration</keyword>
<evidence type="ECO:0000256" key="1">
    <source>
        <dbReference type="ARBA" id="ARBA00022908"/>
    </source>
</evidence>
<dbReference type="GO" id="GO:0006310">
    <property type="term" value="P:DNA recombination"/>
    <property type="evidence" value="ECO:0007669"/>
    <property type="project" value="UniProtKB-KW"/>
</dbReference>
<name>A0AAW3WVG7_SERFO</name>
<dbReference type="PANTHER" id="PTHR30349">
    <property type="entry name" value="PHAGE INTEGRASE-RELATED"/>
    <property type="match status" value="1"/>
</dbReference>
<dbReference type="AlphaFoldDB" id="A0AAW3WVG7"/>
<dbReference type="Pfam" id="PF00589">
    <property type="entry name" value="Phage_integrase"/>
    <property type="match status" value="1"/>
</dbReference>
<feature type="domain" description="Tyr recombinase" evidence="4">
    <location>
        <begin position="45"/>
        <end position="243"/>
    </location>
</feature>
<comment type="caution">
    <text evidence="5">The sequence shown here is derived from an EMBL/GenBank/DDBJ whole genome shotgun (WGS) entry which is preliminary data.</text>
</comment>
<dbReference type="InterPro" id="IPR050090">
    <property type="entry name" value="Tyrosine_recombinase_XerCD"/>
</dbReference>
<dbReference type="PANTHER" id="PTHR30349:SF90">
    <property type="entry name" value="TYROSINE RECOMBINASE XERD"/>
    <property type="match status" value="1"/>
</dbReference>
<dbReference type="EMBL" id="JACNYO010000026">
    <property type="protein sequence ID" value="MBC3214589.1"/>
    <property type="molecule type" value="Genomic_DNA"/>
</dbReference>
<protein>
    <submittedName>
        <fullName evidence="5">Tyrosine-type recombinase/integrase</fullName>
    </submittedName>
</protein>
<feature type="active site" description="O-(3'-phospho-DNA)-tyrosine intermediate" evidence="3">
    <location>
        <position position="230"/>
    </location>
</feature>
<dbReference type="RefSeq" id="WP_059202166.1">
    <property type="nucleotide sequence ID" value="NZ_JACBIV010000020.1"/>
</dbReference>
<dbReference type="PIRSF" id="PIRSF004576">
    <property type="entry name" value="Resolvase_Rsv"/>
    <property type="match status" value="1"/>
</dbReference>
<evidence type="ECO:0000259" key="4">
    <source>
        <dbReference type="PROSITE" id="PS51898"/>
    </source>
</evidence>
<dbReference type="SUPFAM" id="SSF56349">
    <property type="entry name" value="DNA breaking-rejoining enzymes"/>
    <property type="match status" value="1"/>
</dbReference>
<dbReference type="CDD" id="cd00397">
    <property type="entry name" value="DNA_BRE_C"/>
    <property type="match status" value="1"/>
</dbReference>
<evidence type="ECO:0000256" key="3">
    <source>
        <dbReference type="PIRSR" id="PIRSR004576-50"/>
    </source>
</evidence>
<dbReference type="Proteomes" id="UP000659084">
    <property type="component" value="Unassembled WGS sequence"/>
</dbReference>
<keyword evidence="2" id="KW-0233">DNA recombination</keyword>
<organism evidence="5 6">
    <name type="scientific">Serratia fonticola</name>
    <dbReference type="NCBI Taxonomy" id="47917"/>
    <lineage>
        <taxon>Bacteria</taxon>
        <taxon>Pseudomonadati</taxon>
        <taxon>Pseudomonadota</taxon>
        <taxon>Gammaproteobacteria</taxon>
        <taxon>Enterobacterales</taxon>
        <taxon>Yersiniaceae</taxon>
        <taxon>Serratia</taxon>
    </lineage>
</organism>
<dbReference type="Gene3D" id="1.10.443.10">
    <property type="entry name" value="Intergrase catalytic core"/>
    <property type="match status" value="1"/>
</dbReference>
<dbReference type="PROSITE" id="PS51898">
    <property type="entry name" value="TYR_RECOMBINASE"/>
    <property type="match status" value="1"/>
</dbReference>
<dbReference type="GO" id="GO:0003677">
    <property type="term" value="F:DNA binding"/>
    <property type="evidence" value="ECO:0007669"/>
    <property type="project" value="InterPro"/>
</dbReference>
<gene>
    <name evidence="5" type="ORF">H8J20_20825</name>
</gene>
<sequence>MNDHDNYRAQLVTTGTPTGQVTPLLAPQNYQHALALRKMALIYDELPRYLLAPEVAALLHYLPDWPQHALINLLWNTGARINEALSLKRRDIRLTVEMPHIILRTAKQRRNGPGRPAKGKSANRLIPLTDPQFVDELRRLFASTKEQFEIDAQTGERTPLPIWQTTDRTVRNWLTKAERQANSEGIHFSVPVTPHVFRHSYAMHMLYQGTPLKVLQGLMGHEKGESTEVYTRVFALDIVANRQVQFTLPAQEALAMLRDAPHPSGVIDKGK</sequence>
<dbReference type="InterPro" id="IPR011010">
    <property type="entry name" value="DNA_brk_join_enz"/>
</dbReference>
<evidence type="ECO:0000256" key="2">
    <source>
        <dbReference type="ARBA" id="ARBA00023172"/>
    </source>
</evidence>
<proteinExistence type="predicted"/>